<evidence type="ECO:0000313" key="1">
    <source>
        <dbReference type="EMBL" id="MFC2926767.1"/>
    </source>
</evidence>
<accession>A0ABV6ZZE1</accession>
<sequence>MRGMLIGFLVLLVLVAAGFGTLVLLAEGIDPGREEVRVDLEDDFPR</sequence>
<dbReference type="EMBL" id="JBHRSV010000024">
    <property type="protein sequence ID" value="MFC2926767.1"/>
    <property type="molecule type" value="Genomic_DNA"/>
</dbReference>
<organism evidence="1 2">
    <name type="scientific">Hyphobacterium vulgare</name>
    <dbReference type="NCBI Taxonomy" id="1736751"/>
    <lineage>
        <taxon>Bacteria</taxon>
        <taxon>Pseudomonadati</taxon>
        <taxon>Pseudomonadota</taxon>
        <taxon>Alphaproteobacteria</taxon>
        <taxon>Maricaulales</taxon>
        <taxon>Maricaulaceae</taxon>
        <taxon>Hyphobacterium</taxon>
    </lineage>
</organism>
<dbReference type="RefSeq" id="WP_343165792.1">
    <property type="nucleotide sequence ID" value="NZ_JBHRSV010000024.1"/>
</dbReference>
<reference evidence="2" key="1">
    <citation type="journal article" date="2019" name="Int. J. Syst. Evol. Microbiol.">
        <title>The Global Catalogue of Microorganisms (GCM) 10K type strain sequencing project: providing services to taxonomists for standard genome sequencing and annotation.</title>
        <authorList>
            <consortium name="The Broad Institute Genomics Platform"/>
            <consortium name="The Broad Institute Genome Sequencing Center for Infectious Disease"/>
            <person name="Wu L."/>
            <person name="Ma J."/>
        </authorList>
    </citation>
    <scope>NUCLEOTIDE SEQUENCE [LARGE SCALE GENOMIC DNA]</scope>
    <source>
        <strain evidence="2">KCTC 52487</strain>
    </source>
</reference>
<comment type="caution">
    <text evidence="1">The sequence shown here is derived from an EMBL/GenBank/DDBJ whole genome shotgun (WGS) entry which is preliminary data.</text>
</comment>
<dbReference type="Proteomes" id="UP001595379">
    <property type="component" value="Unassembled WGS sequence"/>
</dbReference>
<gene>
    <name evidence="1" type="ORF">ACFOOR_11680</name>
</gene>
<keyword evidence="2" id="KW-1185">Reference proteome</keyword>
<evidence type="ECO:0000313" key="2">
    <source>
        <dbReference type="Proteomes" id="UP001595379"/>
    </source>
</evidence>
<name>A0ABV6ZZE1_9PROT</name>
<proteinExistence type="predicted"/>
<protein>
    <recommendedName>
        <fullName evidence="3">Histidine kinase</fullName>
    </recommendedName>
</protein>
<evidence type="ECO:0008006" key="3">
    <source>
        <dbReference type="Google" id="ProtNLM"/>
    </source>
</evidence>